<dbReference type="PANTHER" id="PTHR28026:SF9">
    <property type="entry name" value="2-HYDROXY-PALMITIC ACID DIOXYGENASE MPO1"/>
    <property type="match status" value="1"/>
</dbReference>
<dbReference type="EMBL" id="BRYA01000106">
    <property type="protein sequence ID" value="GMI39567.1"/>
    <property type="molecule type" value="Genomic_DNA"/>
</dbReference>
<keyword evidence="1" id="KW-1133">Transmembrane helix</keyword>
<name>A0A9W7GA70_9STRA</name>
<evidence type="ECO:0000313" key="3">
    <source>
        <dbReference type="Proteomes" id="UP001165065"/>
    </source>
</evidence>
<keyword evidence="1" id="KW-0472">Membrane</keyword>
<reference evidence="3" key="1">
    <citation type="journal article" date="2023" name="Commun. Biol.">
        <title>Genome analysis of Parmales, the sister group of diatoms, reveals the evolutionary specialization of diatoms from phago-mixotrophs to photoautotrophs.</title>
        <authorList>
            <person name="Ban H."/>
            <person name="Sato S."/>
            <person name="Yoshikawa S."/>
            <person name="Yamada K."/>
            <person name="Nakamura Y."/>
            <person name="Ichinomiya M."/>
            <person name="Sato N."/>
            <person name="Blanc-Mathieu R."/>
            <person name="Endo H."/>
            <person name="Kuwata A."/>
            <person name="Ogata H."/>
        </authorList>
    </citation>
    <scope>NUCLEOTIDE SEQUENCE [LARGE SCALE GENOMIC DNA]</scope>
</reference>
<feature type="transmembrane region" description="Helical" evidence="1">
    <location>
        <begin position="178"/>
        <end position="197"/>
    </location>
</feature>
<evidence type="ECO:0000313" key="2">
    <source>
        <dbReference type="EMBL" id="GMI39567.1"/>
    </source>
</evidence>
<feature type="transmembrane region" description="Helical" evidence="1">
    <location>
        <begin position="87"/>
        <end position="111"/>
    </location>
</feature>
<feature type="transmembrane region" description="Helical" evidence="1">
    <location>
        <begin position="6"/>
        <end position="25"/>
    </location>
</feature>
<organism evidence="2 3">
    <name type="scientific">Triparma columacea</name>
    <dbReference type="NCBI Taxonomy" id="722753"/>
    <lineage>
        <taxon>Eukaryota</taxon>
        <taxon>Sar</taxon>
        <taxon>Stramenopiles</taxon>
        <taxon>Ochrophyta</taxon>
        <taxon>Bolidophyceae</taxon>
        <taxon>Parmales</taxon>
        <taxon>Triparmaceae</taxon>
        <taxon>Triparma</taxon>
    </lineage>
</organism>
<keyword evidence="3" id="KW-1185">Reference proteome</keyword>
<dbReference type="Proteomes" id="UP001165065">
    <property type="component" value="Unassembled WGS sequence"/>
</dbReference>
<dbReference type="GO" id="GO:0046521">
    <property type="term" value="P:sphingoid catabolic process"/>
    <property type="evidence" value="ECO:0007669"/>
    <property type="project" value="TreeGrafter"/>
</dbReference>
<comment type="caution">
    <text evidence="2">The sequence shown here is derived from an EMBL/GenBank/DDBJ whole genome shotgun (WGS) entry which is preliminary data.</text>
</comment>
<proteinExistence type="predicted"/>
<dbReference type="OrthoDB" id="2124888at2759"/>
<accession>A0A9W7GA70</accession>
<dbReference type="PANTHER" id="PTHR28026">
    <property type="entry name" value="DUF962 DOMAIN PROTEIN (AFU_ORTHOLOGUE AFUA_8G05310)"/>
    <property type="match status" value="1"/>
</dbReference>
<dbReference type="GO" id="GO:0005783">
    <property type="term" value="C:endoplasmic reticulum"/>
    <property type="evidence" value="ECO:0007669"/>
    <property type="project" value="TreeGrafter"/>
</dbReference>
<feature type="transmembrane region" description="Helical" evidence="1">
    <location>
        <begin position="45"/>
        <end position="67"/>
    </location>
</feature>
<feature type="transmembrane region" description="Helical" evidence="1">
    <location>
        <begin position="141"/>
        <end position="158"/>
    </location>
</feature>
<evidence type="ECO:0000256" key="1">
    <source>
        <dbReference type="SAM" id="Phobius"/>
    </source>
</evidence>
<protein>
    <submittedName>
        <fullName evidence="2">Uncharacterized protein</fullName>
    </submittedName>
</protein>
<sequence>MASPVTHLMCFLLFGVVGQAMITNLDFKSSLGFYAAYHQDPYNQLIHFIFIPLIWWSINVWMCYVPLPLQPSSSFPLTYGTVMLLMYGLYYVALDGFTGGIFTAVLAALYMQAQTAVNGEKGGREPVKGNRKGKGGGKMSWGWFAFWVHLAGWVMQIGPGHGYFEGVKPALLDSLGQALGVAPLFAFLEGLWAVGVAGELKGEVMDMVAIHRRDMCTAGGAYPWC</sequence>
<dbReference type="InterPro" id="IPR009305">
    <property type="entry name" value="Mpo1-like"/>
</dbReference>
<dbReference type="Pfam" id="PF06127">
    <property type="entry name" value="Mpo1-like"/>
    <property type="match status" value="1"/>
</dbReference>
<keyword evidence="1" id="KW-0812">Transmembrane</keyword>
<dbReference type="GO" id="GO:0016020">
    <property type="term" value="C:membrane"/>
    <property type="evidence" value="ECO:0007669"/>
    <property type="project" value="GOC"/>
</dbReference>
<dbReference type="AlphaFoldDB" id="A0A9W7GA70"/>
<gene>
    <name evidence="2" type="ORF">TrCOL_g5026</name>
</gene>